<accession>A0ABS9BNI4</accession>
<organism evidence="2 3">
    <name type="scientific">Flavihumibacter fluminis</name>
    <dbReference type="NCBI Taxonomy" id="2909236"/>
    <lineage>
        <taxon>Bacteria</taxon>
        <taxon>Pseudomonadati</taxon>
        <taxon>Bacteroidota</taxon>
        <taxon>Chitinophagia</taxon>
        <taxon>Chitinophagales</taxon>
        <taxon>Chitinophagaceae</taxon>
        <taxon>Flavihumibacter</taxon>
    </lineage>
</organism>
<keyword evidence="3" id="KW-1185">Reference proteome</keyword>
<proteinExistence type="predicted"/>
<evidence type="ECO:0000256" key="1">
    <source>
        <dbReference type="SAM" id="SignalP"/>
    </source>
</evidence>
<feature type="chain" id="PRO_5045286550" description="Curli production assembly/transport component CsgG" evidence="1">
    <location>
        <begin position="21"/>
        <end position="372"/>
    </location>
</feature>
<dbReference type="Proteomes" id="UP001200145">
    <property type="component" value="Unassembled WGS sequence"/>
</dbReference>
<name>A0ABS9BNI4_9BACT</name>
<gene>
    <name evidence="2" type="ORF">L0U88_16060</name>
</gene>
<feature type="signal peptide" evidence="1">
    <location>
        <begin position="1"/>
        <end position="20"/>
    </location>
</feature>
<evidence type="ECO:0000313" key="3">
    <source>
        <dbReference type="Proteomes" id="UP001200145"/>
    </source>
</evidence>
<evidence type="ECO:0008006" key="4">
    <source>
        <dbReference type="Google" id="ProtNLM"/>
    </source>
</evidence>
<protein>
    <recommendedName>
        <fullName evidence="4">Curli production assembly/transport component CsgG</fullName>
    </recommendedName>
</protein>
<dbReference type="RefSeq" id="WP_234867107.1">
    <property type="nucleotide sequence ID" value="NZ_JAKEVY010000004.1"/>
</dbReference>
<sequence length="372" mass="40611">MKLSQLLLLVLVMGISTVQGQTLGEFSPKEDRGTYGPRKFKSKEVYIANFSVNFQLYNLKTSSTKGGFSNGMLSGKTKASLAVGMDIPAATLQQITDEAYQQFVADLKAKGFTVLNGDAAANTKYYEGYQRFDNMEMSLSEAPGMVTVYPSNTVFFVKGFNKNGQVKREGMFSFVGIGDRSDVIGSYPKLSQDLNDATIINADLFVLFLEVKKPYQGEGAHIVANTDLRLSADGHVDSRVARNTNSKSFTNKVGLTSPGTKEVTVTTITAIDFVSGRNKIGGSPYGTYTGILKKDLAINDVIGKEKIQSYAKSDNDFIGVETAFGKMYRADNISVENTALIKADASKYQAGVTLAITTFLKHHVNEFKTKFF</sequence>
<reference evidence="2 3" key="1">
    <citation type="submission" date="2022-01" db="EMBL/GenBank/DDBJ databases">
        <title>Flavihumibacter sp. nov., isolated from sediment of a river.</title>
        <authorList>
            <person name="Liu H."/>
        </authorList>
    </citation>
    <scope>NUCLEOTIDE SEQUENCE [LARGE SCALE GENOMIC DNA]</scope>
    <source>
        <strain evidence="2 3">RY-1</strain>
    </source>
</reference>
<keyword evidence="1" id="KW-0732">Signal</keyword>
<dbReference type="EMBL" id="JAKEVY010000004">
    <property type="protein sequence ID" value="MCF1716156.1"/>
    <property type="molecule type" value="Genomic_DNA"/>
</dbReference>
<evidence type="ECO:0000313" key="2">
    <source>
        <dbReference type="EMBL" id="MCF1716156.1"/>
    </source>
</evidence>
<comment type="caution">
    <text evidence="2">The sequence shown here is derived from an EMBL/GenBank/DDBJ whole genome shotgun (WGS) entry which is preliminary data.</text>
</comment>